<protein>
    <submittedName>
        <fullName evidence="2">tRNA (Guanine(37)-N1)-methyltransferase 2</fullName>
    </submittedName>
</protein>
<sequence length="69" mass="7887">MEEKGKGREGLRQEAEASFGARIPEPKFHRVRDVAPNKAMYCLTFRLPEEAFSREDEVQDSTQSLVTES</sequence>
<organism evidence="2 3">
    <name type="scientific">Asparagus officinalis</name>
    <name type="common">Garden asparagus</name>
    <dbReference type="NCBI Taxonomy" id="4686"/>
    <lineage>
        <taxon>Eukaryota</taxon>
        <taxon>Viridiplantae</taxon>
        <taxon>Streptophyta</taxon>
        <taxon>Embryophyta</taxon>
        <taxon>Tracheophyta</taxon>
        <taxon>Spermatophyta</taxon>
        <taxon>Magnoliopsida</taxon>
        <taxon>Liliopsida</taxon>
        <taxon>Asparagales</taxon>
        <taxon>Asparagaceae</taxon>
        <taxon>Asparagoideae</taxon>
        <taxon>Asparagus</taxon>
    </lineage>
</organism>
<evidence type="ECO:0000313" key="3">
    <source>
        <dbReference type="Proteomes" id="UP000243459"/>
    </source>
</evidence>
<dbReference type="EMBL" id="CM007389">
    <property type="protein sequence ID" value="ONK57826.1"/>
    <property type="molecule type" value="Genomic_DNA"/>
</dbReference>
<feature type="region of interest" description="Disordered" evidence="1">
    <location>
        <begin position="1"/>
        <end position="20"/>
    </location>
</feature>
<evidence type="ECO:0000256" key="1">
    <source>
        <dbReference type="SAM" id="MobiDB-lite"/>
    </source>
</evidence>
<dbReference type="GO" id="GO:0008168">
    <property type="term" value="F:methyltransferase activity"/>
    <property type="evidence" value="ECO:0007669"/>
    <property type="project" value="UniProtKB-KW"/>
</dbReference>
<keyword evidence="2" id="KW-0808">Transferase</keyword>
<evidence type="ECO:0000313" key="2">
    <source>
        <dbReference type="EMBL" id="ONK57826.1"/>
    </source>
</evidence>
<dbReference type="AlphaFoldDB" id="A0A5P1EA37"/>
<name>A0A5P1EA37_ASPOF</name>
<dbReference type="GO" id="GO:0032259">
    <property type="term" value="P:methylation"/>
    <property type="evidence" value="ECO:0007669"/>
    <property type="project" value="UniProtKB-KW"/>
</dbReference>
<dbReference type="Gramene" id="ONK57826">
    <property type="protein sequence ID" value="ONK57826"/>
    <property type="gene ID" value="A4U43_C09F4570"/>
</dbReference>
<proteinExistence type="predicted"/>
<gene>
    <name evidence="2" type="ORF">A4U43_C09F4570</name>
</gene>
<keyword evidence="3" id="KW-1185">Reference proteome</keyword>
<accession>A0A5P1EA37</accession>
<reference evidence="3" key="1">
    <citation type="journal article" date="2017" name="Nat. Commun.">
        <title>The asparagus genome sheds light on the origin and evolution of a young Y chromosome.</title>
        <authorList>
            <person name="Harkess A."/>
            <person name="Zhou J."/>
            <person name="Xu C."/>
            <person name="Bowers J.E."/>
            <person name="Van der Hulst R."/>
            <person name="Ayyampalayam S."/>
            <person name="Mercati F."/>
            <person name="Riccardi P."/>
            <person name="McKain M.R."/>
            <person name="Kakrana A."/>
            <person name="Tang H."/>
            <person name="Ray J."/>
            <person name="Groenendijk J."/>
            <person name="Arikit S."/>
            <person name="Mathioni S.M."/>
            <person name="Nakano M."/>
            <person name="Shan H."/>
            <person name="Telgmann-Rauber A."/>
            <person name="Kanno A."/>
            <person name="Yue Z."/>
            <person name="Chen H."/>
            <person name="Li W."/>
            <person name="Chen Y."/>
            <person name="Xu X."/>
            <person name="Zhang Y."/>
            <person name="Luo S."/>
            <person name="Chen H."/>
            <person name="Gao J."/>
            <person name="Mao Z."/>
            <person name="Pires J.C."/>
            <person name="Luo M."/>
            <person name="Kudrna D."/>
            <person name="Wing R.A."/>
            <person name="Meyers B.C."/>
            <person name="Yi K."/>
            <person name="Kong H."/>
            <person name="Lavrijsen P."/>
            <person name="Sunseri F."/>
            <person name="Falavigna A."/>
            <person name="Ye Y."/>
            <person name="Leebens-Mack J.H."/>
            <person name="Chen G."/>
        </authorList>
    </citation>
    <scope>NUCLEOTIDE SEQUENCE [LARGE SCALE GENOMIC DNA]</scope>
    <source>
        <strain evidence="3">cv. DH0086</strain>
    </source>
</reference>
<dbReference type="Proteomes" id="UP000243459">
    <property type="component" value="Chromosome 9"/>
</dbReference>
<keyword evidence="2" id="KW-0489">Methyltransferase</keyword>
<feature type="compositionally biased region" description="Basic and acidic residues" evidence="1">
    <location>
        <begin position="1"/>
        <end position="15"/>
    </location>
</feature>